<reference evidence="1" key="1">
    <citation type="journal article" date="2014" name="Front. Microbiol.">
        <title>High frequency of phylogenetically diverse reductive dehalogenase-homologous genes in deep subseafloor sedimentary metagenomes.</title>
        <authorList>
            <person name="Kawai M."/>
            <person name="Futagami T."/>
            <person name="Toyoda A."/>
            <person name="Takaki Y."/>
            <person name="Nishi S."/>
            <person name="Hori S."/>
            <person name="Arai W."/>
            <person name="Tsubouchi T."/>
            <person name="Morono Y."/>
            <person name="Uchiyama I."/>
            <person name="Ito T."/>
            <person name="Fujiyama A."/>
            <person name="Inagaki F."/>
            <person name="Takami H."/>
        </authorList>
    </citation>
    <scope>NUCLEOTIDE SEQUENCE</scope>
    <source>
        <strain evidence="1">Expedition CK06-06</strain>
    </source>
</reference>
<name>X1UCC8_9ZZZZ</name>
<protein>
    <submittedName>
        <fullName evidence="1">Uncharacterized protein</fullName>
    </submittedName>
</protein>
<accession>X1UCC8</accession>
<feature type="non-terminal residue" evidence="1">
    <location>
        <position position="1"/>
    </location>
</feature>
<comment type="caution">
    <text evidence="1">The sequence shown here is derived from an EMBL/GenBank/DDBJ whole genome shotgun (WGS) entry which is preliminary data.</text>
</comment>
<proteinExistence type="predicted"/>
<sequence>IILKKGQPREIKAVAMQQGMVTLRQSGLIKIKEGVTSVEEVLRETVKDGEIKNDENNA</sequence>
<organism evidence="1">
    <name type="scientific">marine sediment metagenome</name>
    <dbReference type="NCBI Taxonomy" id="412755"/>
    <lineage>
        <taxon>unclassified sequences</taxon>
        <taxon>metagenomes</taxon>
        <taxon>ecological metagenomes</taxon>
    </lineage>
</organism>
<dbReference type="InterPro" id="IPR027417">
    <property type="entry name" value="P-loop_NTPase"/>
</dbReference>
<dbReference type="EMBL" id="BARW01018670">
    <property type="protein sequence ID" value="GAJ01242.1"/>
    <property type="molecule type" value="Genomic_DNA"/>
</dbReference>
<dbReference type="AlphaFoldDB" id="X1UCC8"/>
<evidence type="ECO:0000313" key="1">
    <source>
        <dbReference type="EMBL" id="GAJ01242.1"/>
    </source>
</evidence>
<dbReference type="Gene3D" id="3.40.50.300">
    <property type="entry name" value="P-loop containing nucleotide triphosphate hydrolases"/>
    <property type="match status" value="1"/>
</dbReference>
<gene>
    <name evidence="1" type="ORF">S12H4_31916</name>
</gene>